<evidence type="ECO:0000313" key="1">
    <source>
        <dbReference type="EMBL" id="EJQ72291.1"/>
    </source>
</evidence>
<proteinExistence type="predicted"/>
<dbReference type="EMBL" id="AHEA01000053">
    <property type="protein sequence ID" value="EJQ72291.1"/>
    <property type="molecule type" value="Genomic_DNA"/>
</dbReference>
<protein>
    <recommendedName>
        <fullName evidence="3">Cytoplasmic protein</fullName>
    </recommendedName>
</protein>
<dbReference type="HOGENOM" id="CLU_087517_1_0_9"/>
<dbReference type="Pfam" id="PF07308">
    <property type="entry name" value="DUF1456"/>
    <property type="match status" value="2"/>
</dbReference>
<name>J8CHK2_BACCE</name>
<dbReference type="InterPro" id="IPR009921">
    <property type="entry name" value="YehS-like"/>
</dbReference>
<dbReference type="AlphaFoldDB" id="J8CHK2"/>
<reference evidence="1 2" key="1">
    <citation type="submission" date="2012-04" db="EMBL/GenBank/DDBJ databases">
        <title>The Genome Sequence of Bacillus cereus HuA4-10.</title>
        <authorList>
            <consortium name="The Broad Institute Genome Sequencing Platform"/>
            <consortium name="The Broad Institute Genome Sequencing Center for Infectious Disease"/>
            <person name="Feldgarden M."/>
            <person name="Van der Auwera G.A."/>
            <person name="Mahillon J."/>
            <person name="Duprez V."/>
            <person name="Timmery S."/>
            <person name="Mattelet C."/>
            <person name="Dierick K."/>
            <person name="Sun M."/>
            <person name="Yu Z."/>
            <person name="Zhu L."/>
            <person name="Hu X."/>
            <person name="Shank E.B."/>
            <person name="Swiecicka I."/>
            <person name="Hansen B.M."/>
            <person name="Andrup L."/>
            <person name="Young S.K."/>
            <person name="Zeng Q."/>
            <person name="Gargeya S."/>
            <person name="Fitzgerald M."/>
            <person name="Haas B."/>
            <person name="Abouelleil A."/>
            <person name="Alvarado L."/>
            <person name="Arachchi H.M."/>
            <person name="Berlin A."/>
            <person name="Chapman S.B."/>
            <person name="Goldberg J."/>
            <person name="Griggs A."/>
            <person name="Gujja S."/>
            <person name="Hansen M."/>
            <person name="Howarth C."/>
            <person name="Imamovic A."/>
            <person name="Larimer J."/>
            <person name="McCowen C."/>
            <person name="Montmayeur A."/>
            <person name="Murphy C."/>
            <person name="Neiman D."/>
            <person name="Pearson M."/>
            <person name="Priest M."/>
            <person name="Roberts A."/>
            <person name="Saif S."/>
            <person name="Shea T."/>
            <person name="Sisk P."/>
            <person name="Sykes S."/>
            <person name="Wortman J."/>
            <person name="Nusbaum C."/>
            <person name="Birren B."/>
        </authorList>
    </citation>
    <scope>NUCLEOTIDE SEQUENCE [LARGE SCALE GENOMIC DNA]</scope>
    <source>
        <strain evidence="1 2">HuA4-10</strain>
    </source>
</reference>
<dbReference type="Proteomes" id="UP000006977">
    <property type="component" value="Unassembled WGS sequence"/>
</dbReference>
<gene>
    <name evidence="1" type="ORF">IGC_05292</name>
</gene>
<dbReference type="PANTHER" id="PTHR37805">
    <property type="entry name" value="CYTOPLASMIC PROTEIN-RELATED"/>
    <property type="match status" value="1"/>
</dbReference>
<sequence>MAISNNDILIRVRYALDIKDTDMVEIFKLGGVEVTKEEVRKMLTKLKNSYYDEVDDIDVVEYDYEIKCNNVMLESFLNGFITFKRGKQDPKPGQSDKQAMSLKSNGSVNNLVLKKLKIALSLTSEDMLDILEDVGVIVTKGELSALLRKEGHKNYKECGDRYARNFLKGLAVSYRG</sequence>
<accession>J8CHK2</accession>
<organism evidence="1 2">
    <name type="scientific">Bacillus cereus HuA4-10</name>
    <dbReference type="NCBI Taxonomy" id="1053206"/>
    <lineage>
        <taxon>Bacteria</taxon>
        <taxon>Bacillati</taxon>
        <taxon>Bacillota</taxon>
        <taxon>Bacilli</taxon>
        <taxon>Bacillales</taxon>
        <taxon>Bacillaceae</taxon>
        <taxon>Bacillus</taxon>
        <taxon>Bacillus cereus group</taxon>
    </lineage>
</organism>
<dbReference type="PATRIC" id="fig|1053206.3.peg.5420"/>
<comment type="caution">
    <text evidence="1">The sequence shown here is derived from an EMBL/GenBank/DDBJ whole genome shotgun (WGS) entry which is preliminary data.</text>
</comment>
<evidence type="ECO:0008006" key="3">
    <source>
        <dbReference type="Google" id="ProtNLM"/>
    </source>
</evidence>
<dbReference type="PANTHER" id="PTHR37805:SF1">
    <property type="entry name" value="CYTOPLASMIC PROTEIN"/>
    <property type="match status" value="1"/>
</dbReference>
<dbReference type="RefSeq" id="WP_002151530.1">
    <property type="nucleotide sequence ID" value="NZ_JH792150.1"/>
</dbReference>
<evidence type="ECO:0000313" key="2">
    <source>
        <dbReference type="Proteomes" id="UP000006977"/>
    </source>
</evidence>